<protein>
    <recommendedName>
        <fullName evidence="2">Methyltransferase domain-containing protein</fullName>
    </recommendedName>
</protein>
<evidence type="ECO:0000313" key="3">
    <source>
        <dbReference type="EMBL" id="GCL62393.1"/>
    </source>
</evidence>
<comment type="caution">
    <text evidence="3">The sequence shown here is derived from an EMBL/GenBank/DDBJ whole genome shotgun (WGS) entry which is preliminary data.</text>
</comment>
<feature type="compositionally biased region" description="Polar residues" evidence="1">
    <location>
        <begin position="1"/>
        <end position="13"/>
    </location>
</feature>
<dbReference type="OrthoDB" id="9797252at2"/>
<accession>A0A480ALZ4</accession>
<evidence type="ECO:0000256" key="1">
    <source>
        <dbReference type="SAM" id="MobiDB-lite"/>
    </source>
</evidence>
<dbReference type="AlphaFoldDB" id="A0A480ALZ4"/>
<dbReference type="InterPro" id="IPR029063">
    <property type="entry name" value="SAM-dependent_MTases_sf"/>
</dbReference>
<dbReference type="Gene3D" id="3.40.50.150">
    <property type="entry name" value="Vaccinia Virus protein VP39"/>
    <property type="match status" value="1"/>
</dbReference>
<sequence length="340" mass="36282">MTPTSDLQPTPGTGSPDDARDQRIQNWSRHWHSGVHHSCSTSFGADYAGNIAAFWHRVFSAMAPGSRVLDIATGNGALPRLLLQARPAGDWHCDAIDQASLAPRWADASAPDAPLCFHTGVAAEALPFEDARFALVVSQFGIEYSDLDSSIPELLRVLAPEGNLALVVHHADARPVQLAAIEIDHIDWLLSADGLVTTAFAMLEPLARSTTAAGRASLACDAAAELARVRFNAAQDQLSARATAADGADVLFEAQDGIARLVQLALDQGSEPAQQAWTVLRQQLADARWRLADLRARALSPAQLAALAAQLQAARPGLVSSPLHERDFLMGWCLHSVPPA</sequence>
<feature type="region of interest" description="Disordered" evidence="1">
    <location>
        <begin position="1"/>
        <end position="21"/>
    </location>
</feature>
<keyword evidence="4" id="KW-1185">Reference proteome</keyword>
<gene>
    <name evidence="3" type="ORF">AQPW35_14740</name>
</gene>
<dbReference type="InterPro" id="IPR041698">
    <property type="entry name" value="Methyltransf_25"/>
</dbReference>
<dbReference type="RefSeq" id="WP_137732156.1">
    <property type="nucleotide sequence ID" value="NZ_BJCL01000003.1"/>
</dbReference>
<feature type="domain" description="Methyltransferase" evidence="2">
    <location>
        <begin position="68"/>
        <end position="162"/>
    </location>
</feature>
<proteinExistence type="predicted"/>
<evidence type="ECO:0000313" key="4">
    <source>
        <dbReference type="Proteomes" id="UP000301751"/>
    </source>
</evidence>
<name>A0A480ALZ4_9BURK</name>
<evidence type="ECO:0000259" key="2">
    <source>
        <dbReference type="Pfam" id="PF13649"/>
    </source>
</evidence>
<organism evidence="3 4">
    <name type="scientific">Pseudaquabacterium pictum</name>
    <dbReference type="NCBI Taxonomy" id="2315236"/>
    <lineage>
        <taxon>Bacteria</taxon>
        <taxon>Pseudomonadati</taxon>
        <taxon>Pseudomonadota</taxon>
        <taxon>Betaproteobacteria</taxon>
        <taxon>Burkholderiales</taxon>
        <taxon>Sphaerotilaceae</taxon>
        <taxon>Pseudaquabacterium</taxon>
    </lineage>
</organism>
<dbReference type="EMBL" id="BJCL01000003">
    <property type="protein sequence ID" value="GCL62393.1"/>
    <property type="molecule type" value="Genomic_DNA"/>
</dbReference>
<dbReference type="SUPFAM" id="SSF53335">
    <property type="entry name" value="S-adenosyl-L-methionine-dependent methyltransferases"/>
    <property type="match status" value="1"/>
</dbReference>
<dbReference type="Pfam" id="PF13649">
    <property type="entry name" value="Methyltransf_25"/>
    <property type="match status" value="1"/>
</dbReference>
<reference evidence="4" key="1">
    <citation type="submission" date="2019-03" db="EMBL/GenBank/DDBJ databases">
        <title>Aquabacterium pictum sp.nov., the first bacteriochlorophyll a-containing freshwater bacterium in the genus Aquabacterium of the class Betaproteobacteria.</title>
        <authorList>
            <person name="Hirose S."/>
            <person name="Tank M."/>
            <person name="Hara E."/>
            <person name="Tamaki H."/>
            <person name="Takaichi S."/>
            <person name="Haruta S."/>
            <person name="Hanada S."/>
        </authorList>
    </citation>
    <scope>NUCLEOTIDE SEQUENCE [LARGE SCALE GENOMIC DNA]</scope>
    <source>
        <strain evidence="4">W35</strain>
    </source>
</reference>
<dbReference type="Proteomes" id="UP000301751">
    <property type="component" value="Unassembled WGS sequence"/>
</dbReference>
<dbReference type="CDD" id="cd02440">
    <property type="entry name" value="AdoMet_MTases"/>
    <property type="match status" value="1"/>
</dbReference>